<name>A0AAV1VIJ7_9STRA</name>
<dbReference type="Gene3D" id="3.30.420.10">
    <property type="entry name" value="Ribonuclease H-like superfamily/Ribonuclease H"/>
    <property type="match status" value="1"/>
</dbReference>
<accession>A0AAV1VIJ7</accession>
<dbReference type="PROSITE" id="PS50994">
    <property type="entry name" value="INTEGRASE"/>
    <property type="match status" value="1"/>
</dbReference>
<dbReference type="PANTHER" id="PTHR42648:SF28">
    <property type="entry name" value="TRANSPOSON-ENCODED PROTEIN WITH RIBONUCLEASE H-LIKE AND RETROVIRUS ZINC FINGER-LIKE DOMAINS"/>
    <property type="match status" value="1"/>
</dbReference>
<dbReference type="InterPro" id="IPR039537">
    <property type="entry name" value="Retrotran_Ty1/copia-like"/>
</dbReference>
<dbReference type="InterPro" id="IPR025724">
    <property type="entry name" value="GAG-pre-integrase_dom"/>
</dbReference>
<reference evidence="3" key="1">
    <citation type="submission" date="2024-01" db="EMBL/GenBank/DDBJ databases">
        <authorList>
            <person name="Webb A."/>
        </authorList>
    </citation>
    <scope>NUCLEOTIDE SEQUENCE</scope>
    <source>
        <strain evidence="3">Pm1</strain>
    </source>
</reference>
<dbReference type="SUPFAM" id="SSF53098">
    <property type="entry name" value="Ribonuclease H-like"/>
    <property type="match status" value="1"/>
</dbReference>
<dbReference type="InterPro" id="IPR012337">
    <property type="entry name" value="RNaseH-like_sf"/>
</dbReference>
<protein>
    <recommendedName>
        <fullName evidence="2">Integrase catalytic domain-containing protein</fullName>
    </recommendedName>
</protein>
<evidence type="ECO:0000313" key="3">
    <source>
        <dbReference type="EMBL" id="CAK7946080.1"/>
    </source>
</evidence>
<organism evidence="3 4">
    <name type="scientific">Peronospora matthiolae</name>
    <dbReference type="NCBI Taxonomy" id="2874970"/>
    <lineage>
        <taxon>Eukaryota</taxon>
        <taxon>Sar</taxon>
        <taxon>Stramenopiles</taxon>
        <taxon>Oomycota</taxon>
        <taxon>Peronosporomycetes</taxon>
        <taxon>Peronosporales</taxon>
        <taxon>Peronosporaceae</taxon>
        <taxon>Peronospora</taxon>
    </lineage>
</organism>
<proteinExistence type="predicted"/>
<evidence type="ECO:0000313" key="4">
    <source>
        <dbReference type="Proteomes" id="UP001162060"/>
    </source>
</evidence>
<dbReference type="InterPro" id="IPR036397">
    <property type="entry name" value="RNaseH_sf"/>
</dbReference>
<comment type="caution">
    <text evidence="3">The sequence shown here is derived from an EMBL/GenBank/DDBJ whole genome shotgun (WGS) entry which is preliminary data.</text>
</comment>
<dbReference type="Pfam" id="PF00665">
    <property type="entry name" value="rve"/>
    <property type="match status" value="1"/>
</dbReference>
<dbReference type="Pfam" id="PF13976">
    <property type="entry name" value="gag_pre-integrs"/>
    <property type="match status" value="1"/>
</dbReference>
<dbReference type="AlphaFoldDB" id="A0AAV1VIJ7"/>
<gene>
    <name evidence="3" type="ORF">PM001_LOCUS31230</name>
</gene>
<dbReference type="Proteomes" id="UP001162060">
    <property type="component" value="Unassembled WGS sequence"/>
</dbReference>
<dbReference type="PANTHER" id="PTHR42648">
    <property type="entry name" value="TRANSPOSASE, PUTATIVE-RELATED"/>
    <property type="match status" value="1"/>
</dbReference>
<feature type="domain" description="Integrase catalytic" evidence="2">
    <location>
        <begin position="65"/>
        <end position="231"/>
    </location>
</feature>
<sequence>MAEDDTELWHRRLGHVSYGTLNAMVKDGRIKGATMKTNVACDVCATSKQVRKSFKTSEEDAETRESSRSDVVVCSDVLGPITPASKSGFSYAVTFIMMKSRYVTVYPLRKKSDVASAFKRFYQDVKTASGTKIKVLRSDNGGEYRNETMNSFCKAKFIKQEFTVPYNPEQNGMAERMNRTLVEMTRCMLKESGLDKSYWCEALMTAADIRNILPNASNKNSSPHEMVFKKVPRIDHMRVWRRRRERSWTTQACDVSFSAMRRTKRRIGFSTRTMARSGFQEASRSLSILSRKHRKAETRRSSMSLKKMKVWRRR</sequence>
<feature type="region of interest" description="Disordered" evidence="1">
    <location>
        <begin position="294"/>
        <end position="314"/>
    </location>
</feature>
<evidence type="ECO:0000259" key="2">
    <source>
        <dbReference type="PROSITE" id="PS50994"/>
    </source>
</evidence>
<dbReference type="GO" id="GO:0003676">
    <property type="term" value="F:nucleic acid binding"/>
    <property type="evidence" value="ECO:0007669"/>
    <property type="project" value="InterPro"/>
</dbReference>
<dbReference type="GO" id="GO:0015074">
    <property type="term" value="P:DNA integration"/>
    <property type="evidence" value="ECO:0007669"/>
    <property type="project" value="InterPro"/>
</dbReference>
<dbReference type="EMBL" id="CAKLBY020000340">
    <property type="protein sequence ID" value="CAK7946080.1"/>
    <property type="molecule type" value="Genomic_DNA"/>
</dbReference>
<evidence type="ECO:0000256" key="1">
    <source>
        <dbReference type="SAM" id="MobiDB-lite"/>
    </source>
</evidence>
<dbReference type="InterPro" id="IPR001584">
    <property type="entry name" value="Integrase_cat-core"/>
</dbReference>